<accession>A0ACD5VFD1</accession>
<organism evidence="1 2">
    <name type="scientific">Avena sativa</name>
    <name type="common">Oat</name>
    <dbReference type="NCBI Taxonomy" id="4498"/>
    <lineage>
        <taxon>Eukaryota</taxon>
        <taxon>Viridiplantae</taxon>
        <taxon>Streptophyta</taxon>
        <taxon>Embryophyta</taxon>
        <taxon>Tracheophyta</taxon>
        <taxon>Spermatophyta</taxon>
        <taxon>Magnoliopsida</taxon>
        <taxon>Liliopsida</taxon>
        <taxon>Poales</taxon>
        <taxon>Poaceae</taxon>
        <taxon>BOP clade</taxon>
        <taxon>Pooideae</taxon>
        <taxon>Poodae</taxon>
        <taxon>Poeae</taxon>
        <taxon>Poeae Chloroplast Group 1 (Aveneae type)</taxon>
        <taxon>Aveninae</taxon>
        <taxon>Avena</taxon>
    </lineage>
</organism>
<reference evidence="1" key="2">
    <citation type="submission" date="2025-09" db="UniProtKB">
        <authorList>
            <consortium name="EnsemblPlants"/>
        </authorList>
    </citation>
    <scope>IDENTIFICATION</scope>
</reference>
<dbReference type="Proteomes" id="UP001732700">
    <property type="component" value="Chromosome 3A"/>
</dbReference>
<name>A0ACD5VFD1_AVESA</name>
<sequence length="152" mass="16728">MEARREITKRMRTAATSNDDDATSQGSAGGGPAASSAVAVSTAATEMAGEEMAMVAASEAEVVGSAETEENVQRILLAIDNFTRKVSEMLDSGRAMFKDLAADFEDRLCTIHKERVEKWEEEIRELRARDAANEQTRTVLHNAQLQLFHIRQ</sequence>
<evidence type="ECO:0000313" key="1">
    <source>
        <dbReference type="EnsemblPlants" id="AVESA.00010b.r2.3AG0441250.2.CDS"/>
    </source>
</evidence>
<evidence type="ECO:0000313" key="2">
    <source>
        <dbReference type="Proteomes" id="UP001732700"/>
    </source>
</evidence>
<keyword evidence="2" id="KW-1185">Reference proteome</keyword>
<reference evidence="1" key="1">
    <citation type="submission" date="2021-05" db="EMBL/GenBank/DDBJ databases">
        <authorList>
            <person name="Scholz U."/>
            <person name="Mascher M."/>
            <person name="Fiebig A."/>
        </authorList>
    </citation>
    <scope>NUCLEOTIDE SEQUENCE [LARGE SCALE GENOMIC DNA]</scope>
</reference>
<dbReference type="EnsemblPlants" id="AVESA.00010b.r2.3AG0441250.2">
    <property type="protein sequence ID" value="AVESA.00010b.r2.3AG0441250.2.CDS"/>
    <property type="gene ID" value="AVESA.00010b.r2.3AG0441250"/>
</dbReference>
<proteinExistence type="predicted"/>
<protein>
    <submittedName>
        <fullName evidence="1">Uncharacterized protein</fullName>
    </submittedName>
</protein>